<sequence>MIYLWIFSQYRFAQALKQYLKSIPFYFASGVTKEISFLYMSMQDPKLHNSNIYLKLHSILTLLFKSLRLLEFIFEVIFYIERVKFLSNHSIQHYCRSKYSLQVSFNFQKTFFVQVVHLNNISDRNTLLNLNVNLKTLCFVQLAELKNISAILGCGGRSCPKCDKCADWEFKDNNDTKTSIQEAKNRDWSPEDIKHWYNDRIYDHLKIRNGRCCGYRLTDTGKIRIVHYYDNGDRLDFNNGRIYNQGSRYVPTGDDRSYSGHIFLGNHICLCD</sequence>
<protein>
    <submittedName>
        <fullName evidence="1">Uncharacterized protein</fullName>
    </submittedName>
</protein>
<organism evidence="1 2">
    <name type="scientific">Rotaria socialis</name>
    <dbReference type="NCBI Taxonomy" id="392032"/>
    <lineage>
        <taxon>Eukaryota</taxon>
        <taxon>Metazoa</taxon>
        <taxon>Spiralia</taxon>
        <taxon>Gnathifera</taxon>
        <taxon>Rotifera</taxon>
        <taxon>Eurotatoria</taxon>
        <taxon>Bdelloidea</taxon>
        <taxon>Philodinida</taxon>
        <taxon>Philodinidae</taxon>
        <taxon>Rotaria</taxon>
    </lineage>
</organism>
<gene>
    <name evidence="1" type="ORF">FME351_LOCUS16229</name>
</gene>
<evidence type="ECO:0000313" key="2">
    <source>
        <dbReference type="Proteomes" id="UP000663869"/>
    </source>
</evidence>
<name>A0A818GI15_9BILA</name>
<evidence type="ECO:0000313" key="1">
    <source>
        <dbReference type="EMBL" id="CAF3492057.1"/>
    </source>
</evidence>
<dbReference type="AlphaFoldDB" id="A0A818GI15"/>
<proteinExistence type="predicted"/>
<comment type="caution">
    <text evidence="1">The sequence shown here is derived from an EMBL/GenBank/DDBJ whole genome shotgun (WGS) entry which is preliminary data.</text>
</comment>
<dbReference type="EMBL" id="CAJNYU010001987">
    <property type="protein sequence ID" value="CAF3492057.1"/>
    <property type="molecule type" value="Genomic_DNA"/>
</dbReference>
<accession>A0A818GI15</accession>
<reference evidence="1" key="1">
    <citation type="submission" date="2021-02" db="EMBL/GenBank/DDBJ databases">
        <authorList>
            <person name="Nowell W R."/>
        </authorList>
    </citation>
    <scope>NUCLEOTIDE SEQUENCE</scope>
</reference>
<dbReference type="Proteomes" id="UP000663869">
    <property type="component" value="Unassembled WGS sequence"/>
</dbReference>